<evidence type="ECO:0000259" key="1">
    <source>
        <dbReference type="PROSITE" id="PS50011"/>
    </source>
</evidence>
<dbReference type="EMBL" id="VDLU01000001">
    <property type="protein sequence ID" value="TNJ30715.1"/>
    <property type="molecule type" value="Genomic_DNA"/>
</dbReference>
<dbReference type="InterPro" id="IPR000719">
    <property type="entry name" value="Prot_kinase_dom"/>
</dbReference>
<sequence length="571" mass="64842">MEPHLPPTLTLVQLLRRTTFGCVSLVTKRPNPLVFVLRDIYPQGLTPEELKLVDALPEILERLKHHNLLQYYQFQLHAFPNHLYAYTEYCDLGSLAKDLEDRLAIRDYLNEPVVWERIAQLSEVFCHCIDTIGREKLYPQFFAYRFFNPRNIFLHRDGTIRVGDFGLYKPVTKDFPPHLVSPEDVNYVAPEVFRGGKVMPASAMFSFGCVVYSMCTLEVPPLYQITEIEIVPPRQSPSLVIPPQYSLTLRNLMHSMLRYNSADRLTFHKLLRMQIVREAIYRVQKMRGIEAPTTGSFELPALPKPVATAPPTPCFKMPETCLTRSHGVPRSIYRRFNSSNTVLHLAANTRDADLLVRHLDYAGKWDDDGKTALMICVEHHFIEGVQILIPYEAKKQMKGKYNCQNVHVQVPTALIIAATIGDRDIVTLLYPEEKDVPQPQGLTPLMCAALNNHISIVKQLAAKQHGLQTVEGKTALMLAAMHGCRESVEALCAWEIGKQDSQGKTALIIATANGHLSCVKLLRGMEEDICTPAGLRAIDFADRKRQPEVYAELTQANKSLWFEWRMDLLSP</sequence>
<keyword evidence="3" id="KW-1185">Reference proteome</keyword>
<dbReference type="AlphaFoldDB" id="A0A4Z1T169"/>
<evidence type="ECO:0000313" key="2">
    <source>
        <dbReference type="EMBL" id="TNJ30715.1"/>
    </source>
</evidence>
<dbReference type="SMART" id="SM00248">
    <property type="entry name" value="ANK"/>
    <property type="match status" value="6"/>
</dbReference>
<dbReference type="InterPro" id="IPR036770">
    <property type="entry name" value="Ankyrin_rpt-contain_sf"/>
</dbReference>
<dbReference type="VEuPathDB" id="GiardiaDB:GMRT_15363"/>
<dbReference type="PANTHER" id="PTHR24120">
    <property type="entry name" value="GH07239P"/>
    <property type="match status" value="1"/>
</dbReference>
<dbReference type="GO" id="GO:0004672">
    <property type="term" value="F:protein kinase activity"/>
    <property type="evidence" value="ECO:0007669"/>
    <property type="project" value="InterPro"/>
</dbReference>
<keyword evidence="2" id="KW-0808">Transferase</keyword>
<protein>
    <submittedName>
        <fullName evidence="2">Kinase, NEK</fullName>
    </submittedName>
</protein>
<evidence type="ECO:0000313" key="3">
    <source>
        <dbReference type="Proteomes" id="UP000315496"/>
    </source>
</evidence>
<feature type="domain" description="Protein kinase" evidence="1">
    <location>
        <begin position="9"/>
        <end position="276"/>
    </location>
</feature>
<dbReference type="Pfam" id="PF12796">
    <property type="entry name" value="Ank_2"/>
    <property type="match status" value="3"/>
</dbReference>
<dbReference type="SUPFAM" id="SSF48403">
    <property type="entry name" value="Ankyrin repeat"/>
    <property type="match status" value="1"/>
</dbReference>
<reference evidence="2 3" key="1">
    <citation type="submission" date="2019-05" db="EMBL/GenBank/DDBJ databases">
        <title>The compact genome of Giardia muris reveals important steps in the evolution of intestinal protozoan parasites.</title>
        <authorList>
            <person name="Xu F."/>
            <person name="Jimenez-Gonzalez A."/>
            <person name="Einarsson E."/>
            <person name="Astvaldsson A."/>
            <person name="Peirasmaki D."/>
            <person name="Eckmann L."/>
            <person name="Andersson J.O."/>
            <person name="Svard S.G."/>
            <person name="Jerlstrom-Hultqvist J."/>
        </authorList>
    </citation>
    <scope>NUCLEOTIDE SEQUENCE [LARGE SCALE GENOMIC DNA]</scope>
    <source>
        <strain evidence="2 3">Roberts-Thomson</strain>
    </source>
</reference>
<dbReference type="InterPro" id="IPR011009">
    <property type="entry name" value="Kinase-like_dom_sf"/>
</dbReference>
<accession>A0A4Z1T169</accession>
<dbReference type="SUPFAM" id="SSF56112">
    <property type="entry name" value="Protein kinase-like (PK-like)"/>
    <property type="match status" value="1"/>
</dbReference>
<dbReference type="Gene3D" id="3.30.200.20">
    <property type="entry name" value="Phosphorylase Kinase, domain 1"/>
    <property type="match status" value="1"/>
</dbReference>
<dbReference type="Proteomes" id="UP000315496">
    <property type="component" value="Chromosome 1"/>
</dbReference>
<dbReference type="GO" id="GO:0005524">
    <property type="term" value="F:ATP binding"/>
    <property type="evidence" value="ECO:0007669"/>
    <property type="project" value="InterPro"/>
</dbReference>
<dbReference type="PROSITE" id="PS50011">
    <property type="entry name" value="PROTEIN_KINASE_DOM"/>
    <property type="match status" value="1"/>
</dbReference>
<gene>
    <name evidence="2" type="ORF">GMRT_15363</name>
</gene>
<dbReference type="InterPro" id="IPR002110">
    <property type="entry name" value="Ankyrin_rpt"/>
</dbReference>
<keyword evidence="2" id="KW-0418">Kinase</keyword>
<organism evidence="2 3">
    <name type="scientific">Giardia muris</name>
    <dbReference type="NCBI Taxonomy" id="5742"/>
    <lineage>
        <taxon>Eukaryota</taxon>
        <taxon>Metamonada</taxon>
        <taxon>Diplomonadida</taxon>
        <taxon>Hexamitidae</taxon>
        <taxon>Giardiinae</taxon>
        <taxon>Giardia</taxon>
    </lineage>
</organism>
<dbReference type="Gene3D" id="1.10.510.10">
    <property type="entry name" value="Transferase(Phosphotransferase) domain 1"/>
    <property type="match status" value="1"/>
</dbReference>
<name>A0A4Z1T169_GIAMU</name>
<dbReference type="PANTHER" id="PTHR24120:SF4">
    <property type="entry name" value="GH07239P"/>
    <property type="match status" value="1"/>
</dbReference>
<comment type="caution">
    <text evidence="2">The sequence shown here is derived from an EMBL/GenBank/DDBJ whole genome shotgun (WGS) entry which is preliminary data.</text>
</comment>
<proteinExistence type="predicted"/>
<dbReference type="Gene3D" id="1.25.40.20">
    <property type="entry name" value="Ankyrin repeat-containing domain"/>
    <property type="match status" value="1"/>
</dbReference>
<dbReference type="OrthoDB" id="194358at2759"/>
<dbReference type="Pfam" id="PF00069">
    <property type="entry name" value="Pkinase"/>
    <property type="match status" value="1"/>
</dbReference>